<keyword evidence="4 5" id="KW-0408">Iron</keyword>
<dbReference type="Pfam" id="PF03171">
    <property type="entry name" value="2OG-FeII_Oxy"/>
    <property type="match status" value="1"/>
</dbReference>
<keyword evidence="2 5" id="KW-0479">Metal-binding</keyword>
<organism evidence="7 8">
    <name type="scientific">Fistulina hepatica ATCC 64428</name>
    <dbReference type="NCBI Taxonomy" id="1128425"/>
    <lineage>
        <taxon>Eukaryota</taxon>
        <taxon>Fungi</taxon>
        <taxon>Dikarya</taxon>
        <taxon>Basidiomycota</taxon>
        <taxon>Agaricomycotina</taxon>
        <taxon>Agaricomycetes</taxon>
        <taxon>Agaricomycetidae</taxon>
        <taxon>Agaricales</taxon>
        <taxon>Fistulinaceae</taxon>
        <taxon>Fistulina</taxon>
    </lineage>
</organism>
<gene>
    <name evidence="7" type="ORF">FISHEDRAFT_35356</name>
</gene>
<dbReference type="PANTHER" id="PTHR10209:SF885">
    <property type="entry name" value="2OG-FE(II) OXYGENASE FAMILY, PUTATIVE (AFU_ORTHOLOGUE AFUA_2G00750)-RELATED"/>
    <property type="match status" value="1"/>
</dbReference>
<reference evidence="7 8" key="1">
    <citation type="journal article" date="2015" name="Fungal Genet. Biol.">
        <title>Evolution of novel wood decay mechanisms in Agaricales revealed by the genome sequences of Fistulina hepatica and Cylindrobasidium torrendii.</title>
        <authorList>
            <person name="Floudas D."/>
            <person name="Held B.W."/>
            <person name="Riley R."/>
            <person name="Nagy L.G."/>
            <person name="Koehler G."/>
            <person name="Ransdell A.S."/>
            <person name="Younus H."/>
            <person name="Chow J."/>
            <person name="Chiniquy J."/>
            <person name="Lipzen A."/>
            <person name="Tritt A."/>
            <person name="Sun H."/>
            <person name="Haridas S."/>
            <person name="LaButti K."/>
            <person name="Ohm R.A."/>
            <person name="Kues U."/>
            <person name="Blanchette R.A."/>
            <person name="Grigoriev I.V."/>
            <person name="Minto R.E."/>
            <person name="Hibbett D.S."/>
        </authorList>
    </citation>
    <scope>NUCLEOTIDE SEQUENCE [LARGE SCALE GENOMIC DNA]</scope>
    <source>
        <strain evidence="7 8">ATCC 64428</strain>
    </source>
</reference>
<sequence>MSLVEEENKMNQAFESIPVIDLTDVRSSDEAVLRRIAQNIKNACMESGFFYVKNHGIQDATLRGVVKAMEEFFALPLELKLAIENVKNPSFKGYSPLYSGHNDPNNKGDFQEGFEFGWEPLQGHDSTATIPAVSEDEEYSKHDLSANAWPVELPQFRVAALKYYHAALELGKLLFPLFALALGLPKGFFEDKTRHSAALMRLLYYPPQAGPTDEVVMGIGQHTDWECFTILWQQPGIQALQVLNSEGQWIDAPAIEGTLVINLGDQFARWTNDIFKSTVHRAANRSRVQRYAIPLFFGTDYNVRLEPIPGCVSPERPCKYEVVTAGEYVRARLKATYGH</sequence>
<dbReference type="Pfam" id="PF14226">
    <property type="entry name" value="DIOX_N"/>
    <property type="match status" value="1"/>
</dbReference>
<evidence type="ECO:0000259" key="6">
    <source>
        <dbReference type="PROSITE" id="PS51471"/>
    </source>
</evidence>
<dbReference type="SUPFAM" id="SSF51197">
    <property type="entry name" value="Clavaminate synthase-like"/>
    <property type="match status" value="1"/>
</dbReference>
<evidence type="ECO:0000313" key="8">
    <source>
        <dbReference type="Proteomes" id="UP000054144"/>
    </source>
</evidence>
<dbReference type="AlphaFoldDB" id="A0A0D7AMA0"/>
<dbReference type="OrthoDB" id="288590at2759"/>
<name>A0A0D7AMA0_9AGAR</name>
<dbReference type="GO" id="GO:0016491">
    <property type="term" value="F:oxidoreductase activity"/>
    <property type="evidence" value="ECO:0007669"/>
    <property type="project" value="UniProtKB-KW"/>
</dbReference>
<evidence type="ECO:0000256" key="3">
    <source>
        <dbReference type="ARBA" id="ARBA00023002"/>
    </source>
</evidence>
<dbReference type="Gene3D" id="2.60.120.330">
    <property type="entry name" value="B-lactam Antibiotic, Isopenicillin N Synthase, Chain"/>
    <property type="match status" value="1"/>
</dbReference>
<evidence type="ECO:0000256" key="5">
    <source>
        <dbReference type="RuleBase" id="RU003682"/>
    </source>
</evidence>
<evidence type="ECO:0000256" key="2">
    <source>
        <dbReference type="ARBA" id="ARBA00022723"/>
    </source>
</evidence>
<accession>A0A0D7AMA0</accession>
<dbReference type="InterPro" id="IPR005123">
    <property type="entry name" value="Oxoglu/Fe-dep_dioxygenase_dom"/>
</dbReference>
<dbReference type="GO" id="GO:0046872">
    <property type="term" value="F:metal ion binding"/>
    <property type="evidence" value="ECO:0007669"/>
    <property type="project" value="UniProtKB-KW"/>
</dbReference>
<feature type="domain" description="Fe2OG dioxygenase" evidence="6">
    <location>
        <begin position="196"/>
        <end position="299"/>
    </location>
</feature>
<dbReference type="InterPro" id="IPR044861">
    <property type="entry name" value="IPNS-like_FE2OG_OXY"/>
</dbReference>
<evidence type="ECO:0000256" key="4">
    <source>
        <dbReference type="ARBA" id="ARBA00023004"/>
    </source>
</evidence>
<keyword evidence="3 5" id="KW-0560">Oxidoreductase</keyword>
<dbReference type="PROSITE" id="PS51471">
    <property type="entry name" value="FE2OG_OXY"/>
    <property type="match status" value="1"/>
</dbReference>
<dbReference type="InterPro" id="IPR027443">
    <property type="entry name" value="IPNS-like_sf"/>
</dbReference>
<comment type="similarity">
    <text evidence="1 5">Belongs to the iron/ascorbate-dependent oxidoreductase family.</text>
</comment>
<keyword evidence="8" id="KW-1185">Reference proteome</keyword>
<proteinExistence type="inferred from homology"/>
<dbReference type="PANTHER" id="PTHR10209">
    <property type="entry name" value="OXIDOREDUCTASE, 2OG-FE II OXYGENASE FAMILY PROTEIN"/>
    <property type="match status" value="1"/>
</dbReference>
<evidence type="ECO:0000256" key="1">
    <source>
        <dbReference type="ARBA" id="ARBA00008056"/>
    </source>
</evidence>
<dbReference type="EMBL" id="KN881643">
    <property type="protein sequence ID" value="KIY52436.1"/>
    <property type="molecule type" value="Genomic_DNA"/>
</dbReference>
<evidence type="ECO:0000313" key="7">
    <source>
        <dbReference type="EMBL" id="KIY52436.1"/>
    </source>
</evidence>
<dbReference type="PRINTS" id="PR00682">
    <property type="entry name" value="IPNSYNTHASE"/>
</dbReference>
<dbReference type="InterPro" id="IPR026992">
    <property type="entry name" value="DIOX_N"/>
</dbReference>
<dbReference type="Proteomes" id="UP000054144">
    <property type="component" value="Unassembled WGS sequence"/>
</dbReference>
<protein>
    <submittedName>
        <fullName evidence="7">Clavaminate synthase-like protein</fullName>
    </submittedName>
</protein>